<evidence type="ECO:0000259" key="2">
    <source>
        <dbReference type="Pfam" id="PF02934"/>
    </source>
</evidence>
<dbReference type="GO" id="GO:0016884">
    <property type="term" value="F:carbon-nitrogen ligase activity, with glutamine as amido-N-donor"/>
    <property type="evidence" value="ECO:0007669"/>
    <property type="project" value="InterPro"/>
</dbReference>
<reference evidence="3 4" key="1">
    <citation type="submission" date="2020-02" db="EMBL/GenBank/DDBJ databases">
        <authorList>
            <person name="Ma Q."/>
            <person name="Huang Y."/>
            <person name="Song X."/>
            <person name="Pei D."/>
        </authorList>
    </citation>
    <scope>NUCLEOTIDE SEQUENCE [LARGE SCALE GENOMIC DNA]</scope>
    <source>
        <strain evidence="3">Sxm20200214</strain>
        <tissue evidence="3">Leaf</tissue>
    </source>
</reference>
<dbReference type="SUPFAM" id="SSF55931">
    <property type="entry name" value="Glutamine synthetase/guanido kinase"/>
    <property type="match status" value="1"/>
</dbReference>
<dbReference type="Pfam" id="PF02934">
    <property type="entry name" value="GatB_N"/>
    <property type="match status" value="1"/>
</dbReference>
<sequence>MVTLDEQTRSGESYRCVEPQARRQLRNGGCGGGGGGGNKKTDSSLSTVVPVEHLRQRSNGCSRVTGRRQADPRDDVVSVIKVVGAWWRSGAIVMATDGHNGILNHQKGAGHCSSTVQMFRFWVMERDERLPALITFHVLLCALLVDLNRARAPLLEIVTEPHMGSGVEAGEYASEMQ</sequence>
<dbReference type="AlphaFoldDB" id="A0A8X7UQ04"/>
<dbReference type="OrthoDB" id="1722066at2759"/>
<evidence type="ECO:0000256" key="1">
    <source>
        <dbReference type="SAM" id="MobiDB-lite"/>
    </source>
</evidence>
<evidence type="ECO:0000313" key="4">
    <source>
        <dbReference type="Proteomes" id="UP000886595"/>
    </source>
</evidence>
<dbReference type="PROSITE" id="PS01234">
    <property type="entry name" value="GATB"/>
    <property type="match status" value="1"/>
</dbReference>
<protein>
    <recommendedName>
        <fullName evidence="2">Aspartyl/Glutamyl-tRNA(Gln) amidotransferase subunit B/E catalytic domain-containing protein</fullName>
    </recommendedName>
</protein>
<proteinExistence type="predicted"/>
<accession>A0A8X7UQ04</accession>
<feature type="domain" description="Aspartyl/Glutamyl-tRNA(Gln) amidotransferase subunit B/E catalytic" evidence="2">
    <location>
        <begin position="144"/>
        <end position="177"/>
    </location>
</feature>
<evidence type="ECO:0000313" key="3">
    <source>
        <dbReference type="EMBL" id="KAG2286604.1"/>
    </source>
</evidence>
<dbReference type="Proteomes" id="UP000886595">
    <property type="component" value="Unassembled WGS sequence"/>
</dbReference>
<feature type="region of interest" description="Disordered" evidence="1">
    <location>
        <begin position="25"/>
        <end position="46"/>
    </location>
</feature>
<dbReference type="EMBL" id="JAAMPC010000010">
    <property type="protein sequence ID" value="KAG2286604.1"/>
    <property type="molecule type" value="Genomic_DNA"/>
</dbReference>
<dbReference type="InterPro" id="IPR006075">
    <property type="entry name" value="Asn/Gln-tRNA_Trfase_suB/E_cat"/>
</dbReference>
<dbReference type="InterPro" id="IPR017958">
    <property type="entry name" value="Gln-tRNA_amidoTrfase_suB_CS"/>
</dbReference>
<name>A0A8X7UQ04_BRACI</name>
<feature type="compositionally biased region" description="Gly residues" evidence="1">
    <location>
        <begin position="28"/>
        <end position="38"/>
    </location>
</feature>
<gene>
    <name evidence="3" type="ORF">Bca52824_046208</name>
</gene>
<keyword evidence="4" id="KW-1185">Reference proteome</keyword>
<comment type="caution">
    <text evidence="3">The sequence shown here is derived from an EMBL/GenBank/DDBJ whole genome shotgun (WGS) entry which is preliminary data.</text>
</comment>
<organism evidence="3 4">
    <name type="scientific">Brassica carinata</name>
    <name type="common">Ethiopian mustard</name>
    <name type="synonym">Abyssinian cabbage</name>
    <dbReference type="NCBI Taxonomy" id="52824"/>
    <lineage>
        <taxon>Eukaryota</taxon>
        <taxon>Viridiplantae</taxon>
        <taxon>Streptophyta</taxon>
        <taxon>Embryophyta</taxon>
        <taxon>Tracheophyta</taxon>
        <taxon>Spermatophyta</taxon>
        <taxon>Magnoliopsida</taxon>
        <taxon>eudicotyledons</taxon>
        <taxon>Gunneridae</taxon>
        <taxon>Pentapetalae</taxon>
        <taxon>rosids</taxon>
        <taxon>malvids</taxon>
        <taxon>Brassicales</taxon>
        <taxon>Brassicaceae</taxon>
        <taxon>Brassiceae</taxon>
        <taxon>Brassica</taxon>
    </lineage>
</organism>
<dbReference type="InterPro" id="IPR014746">
    <property type="entry name" value="Gln_synth/guanido_kin_cat_dom"/>
</dbReference>
<dbReference type="GO" id="GO:0043436">
    <property type="term" value="P:oxoacid metabolic process"/>
    <property type="evidence" value="ECO:0007669"/>
    <property type="project" value="UniProtKB-ARBA"/>
</dbReference>